<feature type="compositionally biased region" description="Low complexity" evidence="3">
    <location>
        <begin position="92"/>
        <end position="106"/>
    </location>
</feature>
<keyword evidence="2" id="KW-0804">Transcription</keyword>
<accession>A0ABV2UFD6</accession>
<dbReference type="Pfam" id="PF09278">
    <property type="entry name" value="MerR-DNA-bind"/>
    <property type="match status" value="1"/>
</dbReference>
<dbReference type="EMBL" id="JBEXIP010000027">
    <property type="protein sequence ID" value="MET8436556.1"/>
    <property type="molecule type" value="Genomic_DNA"/>
</dbReference>
<proteinExistence type="predicted"/>
<keyword evidence="6" id="KW-1185">Reference proteome</keyword>
<dbReference type="PROSITE" id="PS50937">
    <property type="entry name" value="HTH_MERR_2"/>
    <property type="match status" value="1"/>
</dbReference>
<evidence type="ECO:0000256" key="1">
    <source>
        <dbReference type="ARBA" id="ARBA00023015"/>
    </source>
</evidence>
<comment type="caution">
    <text evidence="5">The sequence shown here is derived from an EMBL/GenBank/DDBJ whole genome shotgun (WGS) entry which is preliminary data.</text>
</comment>
<feature type="compositionally biased region" description="Basic and acidic residues" evidence="3">
    <location>
        <begin position="107"/>
        <end position="117"/>
    </location>
</feature>
<dbReference type="InterPro" id="IPR009061">
    <property type="entry name" value="DNA-bd_dom_put_sf"/>
</dbReference>
<reference evidence="5 6" key="1">
    <citation type="submission" date="2024-06" db="EMBL/GenBank/DDBJ databases">
        <title>The Natural Products Discovery Center: Release of the First 8490 Sequenced Strains for Exploring Actinobacteria Biosynthetic Diversity.</title>
        <authorList>
            <person name="Kalkreuter E."/>
            <person name="Kautsar S.A."/>
            <person name="Yang D."/>
            <person name="Bader C.D."/>
            <person name="Teijaro C.N."/>
            <person name="Fluegel L."/>
            <person name="Davis C.M."/>
            <person name="Simpson J.R."/>
            <person name="Lauterbach L."/>
            <person name="Steele A.D."/>
            <person name="Gui C."/>
            <person name="Meng S."/>
            <person name="Li G."/>
            <person name="Viehrig K."/>
            <person name="Ye F."/>
            <person name="Su P."/>
            <person name="Kiefer A.F."/>
            <person name="Nichols A."/>
            <person name="Cepeda A.J."/>
            <person name="Yan W."/>
            <person name="Fan B."/>
            <person name="Jiang Y."/>
            <person name="Adhikari A."/>
            <person name="Zheng C.-J."/>
            <person name="Schuster L."/>
            <person name="Cowan T.M."/>
            <person name="Smanski M.J."/>
            <person name="Chevrette M.G."/>
            <person name="De Carvalho L.P.S."/>
            <person name="Shen B."/>
        </authorList>
    </citation>
    <scope>NUCLEOTIDE SEQUENCE [LARGE SCALE GENOMIC DNA]</scope>
    <source>
        <strain evidence="5 6">NPDC005137</strain>
    </source>
</reference>
<protein>
    <submittedName>
        <fullName evidence="5">MerR family DNA-binding protein</fullName>
    </submittedName>
</protein>
<feature type="domain" description="HTH merR-type" evidence="4">
    <location>
        <begin position="1"/>
        <end position="44"/>
    </location>
</feature>
<organism evidence="5 6">
    <name type="scientific">Streptomyces sp. 900116325</name>
    <dbReference type="NCBI Taxonomy" id="3154295"/>
    <lineage>
        <taxon>Bacteria</taxon>
        <taxon>Bacillati</taxon>
        <taxon>Actinomycetota</taxon>
        <taxon>Actinomycetes</taxon>
        <taxon>Kitasatosporales</taxon>
        <taxon>Streptomycetaceae</taxon>
        <taxon>Streptomyces</taxon>
    </lineage>
</organism>
<name>A0ABV2UFD6_9ACTN</name>
<gene>
    <name evidence="5" type="ORF">ABZV61_27985</name>
</gene>
<dbReference type="Proteomes" id="UP001550044">
    <property type="component" value="Unassembled WGS sequence"/>
</dbReference>
<evidence type="ECO:0000313" key="6">
    <source>
        <dbReference type="Proteomes" id="UP001550044"/>
    </source>
</evidence>
<dbReference type="Gene3D" id="1.10.1660.10">
    <property type="match status" value="1"/>
</dbReference>
<evidence type="ECO:0000256" key="2">
    <source>
        <dbReference type="ARBA" id="ARBA00023163"/>
    </source>
</evidence>
<dbReference type="SUPFAM" id="SSF46955">
    <property type="entry name" value="Putative DNA-binding domain"/>
    <property type="match status" value="1"/>
</dbReference>
<feature type="region of interest" description="Disordered" evidence="3">
    <location>
        <begin position="70"/>
        <end position="142"/>
    </location>
</feature>
<dbReference type="InterPro" id="IPR015358">
    <property type="entry name" value="Tscrpt_reg_MerR_DNA-bd"/>
</dbReference>
<evidence type="ECO:0000259" key="4">
    <source>
        <dbReference type="PROSITE" id="PS50937"/>
    </source>
</evidence>
<dbReference type="RefSeq" id="WP_356711509.1">
    <property type="nucleotide sequence ID" value="NZ_JBEXIP010000027.1"/>
</dbReference>
<keyword evidence="5" id="KW-0238">DNA-binding</keyword>
<keyword evidence="1" id="KW-0805">Transcription regulation</keyword>
<sequence length="186" mass="19910">MPEPPRTSGGYRDYPAAAESRLAFIRDAQHAGLTFAEIRGVLGLRDSGKAPCGHVTDLINQHLDETTGAWLNSERPEPRFGTLPDKPPGPTRSPAATPTTSAASSAHPDRGKYEPRRSGTSLRRRPAQRSTGSPLLIRAGPHPGIVLSNRQALWMRNPKSMCLLRFRHGDGGGAGSEGSTAFLQGV</sequence>
<dbReference type="GO" id="GO:0003677">
    <property type="term" value="F:DNA binding"/>
    <property type="evidence" value="ECO:0007669"/>
    <property type="project" value="UniProtKB-KW"/>
</dbReference>
<dbReference type="InterPro" id="IPR000551">
    <property type="entry name" value="MerR-type_HTH_dom"/>
</dbReference>
<evidence type="ECO:0000313" key="5">
    <source>
        <dbReference type="EMBL" id="MET8436556.1"/>
    </source>
</evidence>
<evidence type="ECO:0000256" key="3">
    <source>
        <dbReference type="SAM" id="MobiDB-lite"/>
    </source>
</evidence>